<dbReference type="PANTHER" id="PTHR43736:SF1">
    <property type="entry name" value="DIHYDRONEOPTERIN TRIPHOSPHATE DIPHOSPHATASE"/>
    <property type="match status" value="1"/>
</dbReference>
<dbReference type="Gene3D" id="3.90.79.10">
    <property type="entry name" value="Nucleoside Triphosphate Pyrophosphohydrolase"/>
    <property type="match status" value="1"/>
</dbReference>
<evidence type="ECO:0000313" key="3">
    <source>
        <dbReference type="EMBL" id="KAJ2897970.1"/>
    </source>
</evidence>
<dbReference type="EMBL" id="JAKWBI020000249">
    <property type="protein sequence ID" value="KAJ2897970.1"/>
    <property type="molecule type" value="Genomic_DNA"/>
</dbReference>
<feature type="domain" description="Nudix hydrolase" evidence="2">
    <location>
        <begin position="39"/>
        <end position="226"/>
    </location>
</feature>
<dbReference type="AlphaFoldDB" id="A0AAD5WPN4"/>
<dbReference type="SUPFAM" id="SSF55811">
    <property type="entry name" value="Nudix"/>
    <property type="match status" value="1"/>
</dbReference>
<evidence type="ECO:0000259" key="2">
    <source>
        <dbReference type="PROSITE" id="PS51462"/>
    </source>
</evidence>
<evidence type="ECO:0000256" key="1">
    <source>
        <dbReference type="SAM" id="MobiDB-lite"/>
    </source>
</evidence>
<feature type="region of interest" description="Disordered" evidence="1">
    <location>
        <begin position="55"/>
        <end position="82"/>
    </location>
</feature>
<gene>
    <name evidence="3" type="ORF">MKZ38_004238</name>
</gene>
<keyword evidence="4" id="KW-1185">Reference proteome</keyword>
<comment type="caution">
    <text evidence="3">The sequence shown here is derived from an EMBL/GenBank/DDBJ whole genome shotgun (WGS) entry which is preliminary data.</text>
</comment>
<dbReference type="PROSITE" id="PS51462">
    <property type="entry name" value="NUDIX"/>
    <property type="match status" value="1"/>
</dbReference>
<dbReference type="InterPro" id="IPR000086">
    <property type="entry name" value="NUDIX_hydrolase_dom"/>
</dbReference>
<protein>
    <submittedName>
        <fullName evidence="3">Nudix domain protein</fullName>
    </submittedName>
</protein>
<accession>A0AAD5WPN4</accession>
<feature type="compositionally biased region" description="Low complexity" evidence="1">
    <location>
        <begin position="56"/>
        <end position="71"/>
    </location>
</feature>
<dbReference type="Pfam" id="PF00293">
    <property type="entry name" value="NUDIX"/>
    <property type="match status" value="1"/>
</dbReference>
<evidence type="ECO:0000313" key="4">
    <source>
        <dbReference type="Proteomes" id="UP001201980"/>
    </source>
</evidence>
<sequence>MASTNWKENTPPFKFTHNPSLEPFNVDSSTFCHNAEEDLIGIVVGALVFHRKKLVNSPSPSTSDTSSTSNSEHQEPQDEEEKDHILIIQRARTDSHPLLWEIPGGAVDYDDPSPLYAVARELWEESGLILSHVRREVSIGGKGFPTTRDEKGYVLFTSRGCRVAKYSFEADVPPVEAVGNGGDGKEGHMVTLDHEEHEQYLWVTKEEVEASQCVRNGNPIKFRMTSKEQRKTILQGFKLREEDRRKEE</sequence>
<dbReference type="CDD" id="cd02883">
    <property type="entry name" value="NUDIX_Hydrolase"/>
    <property type="match status" value="1"/>
</dbReference>
<proteinExistence type="predicted"/>
<organism evidence="3 4">
    <name type="scientific">Zalerion maritima</name>
    <dbReference type="NCBI Taxonomy" id="339359"/>
    <lineage>
        <taxon>Eukaryota</taxon>
        <taxon>Fungi</taxon>
        <taxon>Dikarya</taxon>
        <taxon>Ascomycota</taxon>
        <taxon>Pezizomycotina</taxon>
        <taxon>Sordariomycetes</taxon>
        <taxon>Lulworthiomycetidae</taxon>
        <taxon>Lulworthiales</taxon>
        <taxon>Lulworthiaceae</taxon>
        <taxon>Zalerion</taxon>
    </lineage>
</organism>
<dbReference type="PANTHER" id="PTHR43736">
    <property type="entry name" value="ADP-RIBOSE PYROPHOSPHATASE"/>
    <property type="match status" value="1"/>
</dbReference>
<dbReference type="InterPro" id="IPR015797">
    <property type="entry name" value="NUDIX_hydrolase-like_dom_sf"/>
</dbReference>
<dbReference type="Proteomes" id="UP001201980">
    <property type="component" value="Unassembled WGS sequence"/>
</dbReference>
<name>A0AAD5WPN4_9PEZI</name>
<reference evidence="3" key="1">
    <citation type="submission" date="2022-07" db="EMBL/GenBank/DDBJ databases">
        <title>Draft genome sequence of Zalerion maritima ATCC 34329, a (micro)plastics degrading marine fungus.</title>
        <authorList>
            <person name="Paco A."/>
            <person name="Goncalves M.F.M."/>
            <person name="Rocha-Santos T.A.P."/>
            <person name="Alves A."/>
        </authorList>
    </citation>
    <scope>NUCLEOTIDE SEQUENCE</scope>
    <source>
        <strain evidence="3">ATCC 34329</strain>
    </source>
</reference>